<reference evidence="3" key="1">
    <citation type="submission" date="2014-03" db="EMBL/GenBank/DDBJ databases">
        <authorList>
            <person name="Aksoy S."/>
            <person name="Warren W."/>
            <person name="Wilson R.K."/>
        </authorList>
    </citation>
    <scope>NUCLEOTIDE SEQUENCE [LARGE SCALE GENOMIC DNA]</scope>
    <source>
        <strain evidence="3">IAEA</strain>
    </source>
</reference>
<feature type="transmembrane region" description="Helical" evidence="1">
    <location>
        <begin position="20"/>
        <end position="39"/>
    </location>
</feature>
<feature type="transmembrane region" description="Helical" evidence="1">
    <location>
        <begin position="82"/>
        <end position="103"/>
    </location>
</feature>
<dbReference type="Proteomes" id="UP000091820">
    <property type="component" value="Unassembled WGS sequence"/>
</dbReference>
<dbReference type="VEuPathDB" id="VectorBase:GBRI038987"/>
<dbReference type="EnsemblMetazoa" id="GBRI038987-RA">
    <property type="protein sequence ID" value="GBRI038987-PA"/>
    <property type="gene ID" value="GBRI038987"/>
</dbReference>
<reference evidence="2" key="2">
    <citation type="submission" date="2020-05" db="UniProtKB">
        <authorList>
            <consortium name="EnsemblMetazoa"/>
        </authorList>
    </citation>
    <scope>IDENTIFICATION</scope>
    <source>
        <strain evidence="2">IAEA</strain>
    </source>
</reference>
<evidence type="ECO:0000256" key="1">
    <source>
        <dbReference type="SAM" id="Phobius"/>
    </source>
</evidence>
<sequence>MNGSVMNFIEYNLLIALHRASTSFVACISVDIIMALFAVRTQSISHLLEADLANVFNKIFLLDTPPVYLKARYKNTNEIKTYFRLIMMVLLLIVVVGVNVGFYSTTCVLCAAGIGFRFDFVPVLTKF</sequence>
<proteinExistence type="predicted"/>
<organism evidence="2 3">
    <name type="scientific">Glossina brevipalpis</name>
    <dbReference type="NCBI Taxonomy" id="37001"/>
    <lineage>
        <taxon>Eukaryota</taxon>
        <taxon>Metazoa</taxon>
        <taxon>Ecdysozoa</taxon>
        <taxon>Arthropoda</taxon>
        <taxon>Hexapoda</taxon>
        <taxon>Insecta</taxon>
        <taxon>Pterygota</taxon>
        <taxon>Neoptera</taxon>
        <taxon>Endopterygota</taxon>
        <taxon>Diptera</taxon>
        <taxon>Brachycera</taxon>
        <taxon>Muscomorpha</taxon>
        <taxon>Hippoboscoidea</taxon>
        <taxon>Glossinidae</taxon>
        <taxon>Glossina</taxon>
    </lineage>
</organism>
<keyword evidence="3" id="KW-1185">Reference proteome</keyword>
<keyword evidence="1" id="KW-0812">Transmembrane</keyword>
<protein>
    <submittedName>
        <fullName evidence="2">Uncharacterized protein</fullName>
    </submittedName>
</protein>
<dbReference type="AlphaFoldDB" id="A0A1A9WZU1"/>
<accession>A0A1A9WZU1</accession>
<keyword evidence="1" id="KW-0472">Membrane</keyword>
<evidence type="ECO:0000313" key="3">
    <source>
        <dbReference type="Proteomes" id="UP000091820"/>
    </source>
</evidence>
<keyword evidence="1" id="KW-1133">Transmembrane helix</keyword>
<name>A0A1A9WZU1_9MUSC</name>
<evidence type="ECO:0000313" key="2">
    <source>
        <dbReference type="EnsemblMetazoa" id="GBRI038987-PA"/>
    </source>
</evidence>